<dbReference type="GO" id="GO:0019213">
    <property type="term" value="F:deacetylase activity"/>
    <property type="evidence" value="ECO:0007669"/>
    <property type="project" value="TreeGrafter"/>
</dbReference>
<protein>
    <recommendedName>
        <fullName evidence="1">Macro domain-containing protein</fullName>
    </recommendedName>
</protein>
<dbReference type="Gene3D" id="3.40.220.10">
    <property type="entry name" value="Leucine Aminopeptidase, subunit E, domain 1"/>
    <property type="match status" value="1"/>
</dbReference>
<proteinExistence type="predicted"/>
<dbReference type="SUPFAM" id="SSF52949">
    <property type="entry name" value="Macro domain-like"/>
    <property type="match status" value="1"/>
</dbReference>
<dbReference type="PANTHER" id="PTHR11106:SF27">
    <property type="entry name" value="MACRO DOMAIN-CONTAINING PROTEIN"/>
    <property type="match status" value="1"/>
</dbReference>
<accession>A0A367WGD0</accession>
<dbReference type="SMART" id="SM00506">
    <property type="entry name" value="A1pp"/>
    <property type="match status" value="1"/>
</dbReference>
<dbReference type="AlphaFoldDB" id="A0A367WGD0"/>
<gene>
    <name evidence="2" type="ORF">TH19_00375</name>
</gene>
<evidence type="ECO:0000313" key="2">
    <source>
        <dbReference type="EMBL" id="RCK39550.1"/>
    </source>
</evidence>
<dbReference type="Proteomes" id="UP000253226">
    <property type="component" value="Unassembled WGS sequence"/>
</dbReference>
<dbReference type="PROSITE" id="PS51154">
    <property type="entry name" value="MACRO"/>
    <property type="match status" value="1"/>
</dbReference>
<dbReference type="InterPro" id="IPR002589">
    <property type="entry name" value="Macro_dom"/>
</dbReference>
<name>A0A367WGD0_9PROT</name>
<sequence length="172" mass="17955">MLEIISADITTLDTDAIVNAANVQLRPGGGVCGAIHGAAGPELALACQPLAPCPAGEARITPGFGLRARYVIHTVGPVWQGGTNNEAEMLAACYRNSITLAQNNNLNSIAFPAISTGIFGYPEDQAAGIAIATIADMAARFDAMPQIYLCCFSPSMRSYLEEALHKACKGTN</sequence>
<dbReference type="PANTHER" id="PTHR11106">
    <property type="entry name" value="GANGLIOSIDE INDUCED DIFFERENTIATION ASSOCIATED PROTEIN 2-RELATED"/>
    <property type="match status" value="1"/>
</dbReference>
<dbReference type="Pfam" id="PF01661">
    <property type="entry name" value="Macro"/>
    <property type="match status" value="1"/>
</dbReference>
<dbReference type="EMBL" id="JPWF01000001">
    <property type="protein sequence ID" value="RCK39550.1"/>
    <property type="molecule type" value="Genomic_DNA"/>
</dbReference>
<evidence type="ECO:0000259" key="1">
    <source>
        <dbReference type="PROSITE" id="PS51154"/>
    </source>
</evidence>
<dbReference type="InterPro" id="IPR043472">
    <property type="entry name" value="Macro_dom-like"/>
</dbReference>
<feature type="domain" description="Macro" evidence="1">
    <location>
        <begin position="1"/>
        <end position="168"/>
    </location>
</feature>
<reference evidence="2 3" key="1">
    <citation type="submission" date="2014-07" db="EMBL/GenBank/DDBJ databases">
        <title>Draft genome sequence of Thalassospira profundimaris 35.</title>
        <authorList>
            <person name="Lai Q."/>
            <person name="Shao Z."/>
        </authorList>
    </citation>
    <scope>NUCLEOTIDE SEQUENCE [LARGE SCALE GENOMIC DNA]</scope>
    <source>
        <strain evidence="2 3">35</strain>
    </source>
</reference>
<organism evidence="2 3">
    <name type="scientific">Thalassospira profundimaris</name>
    <dbReference type="NCBI Taxonomy" id="502049"/>
    <lineage>
        <taxon>Bacteria</taxon>
        <taxon>Pseudomonadati</taxon>
        <taxon>Pseudomonadota</taxon>
        <taxon>Alphaproteobacteria</taxon>
        <taxon>Rhodospirillales</taxon>
        <taxon>Thalassospiraceae</taxon>
        <taxon>Thalassospira</taxon>
    </lineage>
</organism>
<evidence type="ECO:0000313" key="3">
    <source>
        <dbReference type="Proteomes" id="UP000253226"/>
    </source>
</evidence>
<comment type="caution">
    <text evidence="2">The sequence shown here is derived from an EMBL/GenBank/DDBJ whole genome shotgun (WGS) entry which is preliminary data.</text>
</comment>
<dbReference type="CDD" id="cd02908">
    <property type="entry name" value="Macro_OAADPr_deacetylase"/>
    <property type="match status" value="1"/>
</dbReference>